<evidence type="ECO:0000259" key="7">
    <source>
        <dbReference type="Pfam" id="PF02771"/>
    </source>
</evidence>
<dbReference type="InterPro" id="IPR013786">
    <property type="entry name" value="AcylCoA_DH/ox_N"/>
</dbReference>
<dbReference type="PANTHER" id="PTHR43884:SF20">
    <property type="entry name" value="ACYL-COA DEHYDROGENASE FADE28"/>
    <property type="match status" value="1"/>
</dbReference>
<feature type="domain" description="Acyl-CoA dehydrogenase/oxidase N-terminal" evidence="7">
    <location>
        <begin position="7"/>
        <end position="117"/>
    </location>
</feature>
<reference evidence="11" key="2">
    <citation type="submission" date="2018-01" db="EMBL/GenBank/DDBJ databases">
        <authorList>
            <person name="Gaut B.S."/>
            <person name="Morton B.R."/>
            <person name="Clegg M.T."/>
            <person name="Duvall M.R."/>
        </authorList>
    </citation>
    <scope>NUCLEOTIDE SEQUENCE [LARGE SCALE GENOMIC DNA]</scope>
</reference>
<evidence type="ECO:0000256" key="2">
    <source>
        <dbReference type="ARBA" id="ARBA00009347"/>
    </source>
</evidence>
<evidence type="ECO:0000256" key="5">
    <source>
        <dbReference type="ARBA" id="ARBA00023002"/>
    </source>
</evidence>
<dbReference type="RefSeq" id="WP_063239363.1">
    <property type="nucleotide sequence ID" value="NZ_CP069809.1"/>
</dbReference>
<dbReference type="InterPro" id="IPR036250">
    <property type="entry name" value="AcylCo_DH-like_C"/>
</dbReference>
<evidence type="ECO:0000259" key="6">
    <source>
        <dbReference type="Pfam" id="PF00441"/>
    </source>
</evidence>
<comment type="cofactor">
    <cofactor evidence="1">
        <name>FAD</name>
        <dbReference type="ChEBI" id="CHEBI:57692"/>
    </cofactor>
</comment>
<gene>
    <name evidence="10" type="ORF">CO2235_MP80432</name>
    <name evidence="9" type="ORF">CO2235_U770059</name>
    <name evidence="8" type="ORF">JTE92_05880</name>
</gene>
<dbReference type="Gene3D" id="1.10.540.10">
    <property type="entry name" value="Acyl-CoA dehydrogenase/oxidase, N-terminal domain"/>
    <property type="match status" value="1"/>
</dbReference>
<evidence type="ECO:0000313" key="9">
    <source>
        <dbReference type="EMBL" id="SPC07617.1"/>
    </source>
</evidence>
<dbReference type="Gene3D" id="2.40.110.10">
    <property type="entry name" value="Butyryl-CoA Dehydrogenase, subunit A, domain 2"/>
    <property type="match status" value="1"/>
</dbReference>
<geneLocation type="plasmid" evidence="11">
    <name>co2235_mp</name>
</geneLocation>
<keyword evidence="3" id="KW-0285">Flavoprotein</keyword>
<sequence>MKFNLNDEQGLLRDSVRRFVDKEYDLAARTARLRSGEPCHAGHWQTFADNGWLAAALPEAAGGLGGNVIDMALISAEFGRGLVIEPWLGSAVLAPQTVLAGGSAQQREALLPAVADGSRRLALAYSESQSRGFIGPVLTRATPAPGGYTLHGTKTLVLGGRDADAFVVSADVAGAGTSLFVVEAGQEGVKRRSLPLHDGSWAAEVTFDGVFVPADALLGEAGNGEAALRQGLAHGIAALCAELVGAMEKAIEITADYLKVRKQFGVAIGSFQSLQHRMSDMAAEMEVARSMLYVLLAAIDNDSPDLDRTVSQAKSLVVRAARYVCGQAIQLHGGIGMTEEYPVGHYFKRAVVADALFGNADMHDARNAEAWQASLTEKEEQA</sequence>
<dbReference type="SUPFAM" id="SSF56645">
    <property type="entry name" value="Acyl-CoA dehydrogenase NM domain-like"/>
    <property type="match status" value="1"/>
</dbReference>
<evidence type="ECO:0000313" key="12">
    <source>
        <dbReference type="Proteomes" id="UP000623307"/>
    </source>
</evidence>
<organism evidence="9 11">
    <name type="scientific">Cupriavidus oxalaticus</name>
    <dbReference type="NCBI Taxonomy" id="96344"/>
    <lineage>
        <taxon>Bacteria</taxon>
        <taxon>Pseudomonadati</taxon>
        <taxon>Pseudomonadota</taxon>
        <taxon>Betaproteobacteria</taxon>
        <taxon>Burkholderiales</taxon>
        <taxon>Burkholderiaceae</taxon>
        <taxon>Cupriavidus</taxon>
    </lineage>
</organism>
<dbReference type="Proteomes" id="UP000256862">
    <property type="component" value="Plasmid CO2235_mp"/>
</dbReference>
<dbReference type="GO" id="GO:0050660">
    <property type="term" value="F:flavin adenine dinucleotide binding"/>
    <property type="evidence" value="ECO:0007669"/>
    <property type="project" value="InterPro"/>
</dbReference>
<dbReference type="Pfam" id="PF02771">
    <property type="entry name" value="Acyl-CoA_dh_N"/>
    <property type="match status" value="1"/>
</dbReference>
<dbReference type="InterPro" id="IPR037069">
    <property type="entry name" value="AcylCoA_DH/ox_N_sf"/>
</dbReference>
<dbReference type="Proteomes" id="UP000623307">
    <property type="component" value="Chromosome 1"/>
</dbReference>
<evidence type="ECO:0000313" key="10">
    <source>
        <dbReference type="EMBL" id="SPC24591.1"/>
    </source>
</evidence>
<dbReference type="Pfam" id="PF00441">
    <property type="entry name" value="Acyl-CoA_dh_1"/>
    <property type="match status" value="1"/>
</dbReference>
<dbReference type="InterPro" id="IPR046373">
    <property type="entry name" value="Acyl-CoA_Oxase/DH_mid-dom_sf"/>
</dbReference>
<dbReference type="Gene3D" id="1.20.140.10">
    <property type="entry name" value="Butyryl-CoA Dehydrogenase, subunit A, domain 3"/>
    <property type="match status" value="1"/>
</dbReference>
<name>A0A375GJS3_9BURK</name>
<feature type="domain" description="Acyl-CoA dehydrogenase/oxidase C-terminal" evidence="6">
    <location>
        <begin position="223"/>
        <end position="363"/>
    </location>
</feature>
<evidence type="ECO:0000256" key="1">
    <source>
        <dbReference type="ARBA" id="ARBA00001974"/>
    </source>
</evidence>
<dbReference type="EC" id="1.3.8.-" evidence="9"/>
<dbReference type="GeneID" id="303489039"/>
<dbReference type="EMBL" id="CP069811">
    <property type="protein sequence ID" value="QRQ92423.1"/>
    <property type="molecule type" value="Genomic_DNA"/>
</dbReference>
<dbReference type="EMBL" id="OGUS01000084">
    <property type="protein sequence ID" value="SPC07617.1"/>
    <property type="molecule type" value="Genomic_DNA"/>
</dbReference>
<comment type="similarity">
    <text evidence="2">Belongs to the acyl-CoA dehydrogenase family.</text>
</comment>
<dbReference type="CDD" id="cd00567">
    <property type="entry name" value="ACAD"/>
    <property type="match status" value="1"/>
</dbReference>
<dbReference type="EMBL" id="OGUS01000143">
    <property type="protein sequence ID" value="SPC24591.1"/>
    <property type="molecule type" value="Genomic_DNA"/>
</dbReference>
<dbReference type="AlphaFoldDB" id="A0A375GJS3"/>
<dbReference type="InterPro" id="IPR009075">
    <property type="entry name" value="AcylCo_DH/oxidase_C"/>
</dbReference>
<evidence type="ECO:0000256" key="3">
    <source>
        <dbReference type="ARBA" id="ARBA00022630"/>
    </source>
</evidence>
<keyword evidence="4" id="KW-0274">FAD</keyword>
<reference evidence="9 11" key="1">
    <citation type="submission" date="2018-01" db="EMBL/GenBank/DDBJ databases">
        <authorList>
            <person name="Clerissi C."/>
        </authorList>
    </citation>
    <scope>NUCLEOTIDE SEQUENCE</scope>
    <source>
        <strain evidence="9">Cupriavidus oxalaticus LMG 2235</strain>
        <plasmid evidence="11">co2235_mp</plasmid>
    </source>
</reference>
<dbReference type="OrthoDB" id="9770681at2"/>
<dbReference type="PANTHER" id="PTHR43884">
    <property type="entry name" value="ACYL-COA DEHYDROGENASE"/>
    <property type="match status" value="1"/>
</dbReference>
<reference evidence="8 12" key="3">
    <citation type="submission" date="2021-02" db="EMBL/GenBank/DDBJ databases">
        <title>Complete Genome Sequence of Cupriavidus oxalaticus Strain Ox1, a Soil Oxalate-Degrading Species.</title>
        <authorList>
            <person name="Palmieri F."/>
            <person name="Udriet P."/>
            <person name="Deuasquier M."/>
            <person name="Beaudoing E."/>
            <person name="Johnson S.L."/>
            <person name="Davenport K.W."/>
            <person name="Chain P.S."/>
            <person name="Bindschedler S."/>
            <person name="Junier P."/>
        </authorList>
    </citation>
    <scope>NUCLEOTIDE SEQUENCE [LARGE SCALE GENOMIC DNA]</scope>
    <source>
        <strain evidence="8 12">Ox1</strain>
    </source>
</reference>
<keyword evidence="12" id="KW-1185">Reference proteome</keyword>
<proteinExistence type="inferred from homology"/>
<keyword evidence="5 9" id="KW-0560">Oxidoreductase</keyword>
<protein>
    <submittedName>
        <fullName evidence="8 9">Acyl-CoA dehydrogenase</fullName>
        <ecNumber evidence="9">1.3.8.-</ecNumber>
    </submittedName>
</protein>
<evidence type="ECO:0000313" key="11">
    <source>
        <dbReference type="Proteomes" id="UP000256862"/>
    </source>
</evidence>
<dbReference type="SUPFAM" id="SSF47203">
    <property type="entry name" value="Acyl-CoA dehydrogenase C-terminal domain-like"/>
    <property type="match status" value="1"/>
</dbReference>
<dbReference type="GO" id="GO:0003995">
    <property type="term" value="F:acyl-CoA dehydrogenase activity"/>
    <property type="evidence" value="ECO:0007669"/>
    <property type="project" value="TreeGrafter"/>
</dbReference>
<dbReference type="InterPro" id="IPR009100">
    <property type="entry name" value="AcylCoA_DH/oxidase_NM_dom_sf"/>
</dbReference>
<evidence type="ECO:0000313" key="8">
    <source>
        <dbReference type="EMBL" id="QRQ92423.1"/>
    </source>
</evidence>
<evidence type="ECO:0000256" key="4">
    <source>
        <dbReference type="ARBA" id="ARBA00022827"/>
    </source>
</evidence>
<accession>A0A375GJS3</accession>